<sequence>MYKPFIRKITDKFLFLKKAEEKYFPIALKEIEIPQQQSNFDKIKALLKKSSNQKAIIDAAIERQIEEHLYFAKVLLHSSTEEKTNKIDLEIFDAVVGDIFTLSTSKNYEEKLDTLFKIYIRSALYVEKYDFSYFNNINLTKESLGSNYAIRCIHRGFIMFIYSVEDIEL</sequence>
<organism evidence="1 2">
    <name type="scientific">Lactococcus petauri</name>
    <dbReference type="NCBI Taxonomy" id="1940789"/>
    <lineage>
        <taxon>Bacteria</taxon>
        <taxon>Bacillati</taxon>
        <taxon>Bacillota</taxon>
        <taxon>Bacilli</taxon>
        <taxon>Lactobacillales</taxon>
        <taxon>Streptococcaceae</taxon>
        <taxon>Lactococcus</taxon>
    </lineage>
</organism>
<accession>A0AAJ2J015</accession>
<reference evidence="1" key="1">
    <citation type="submission" date="2023-03" db="EMBL/GenBank/DDBJ databases">
        <authorList>
            <person name="Shen W."/>
            <person name="Cai J."/>
        </authorList>
    </citation>
    <scope>NUCLEOTIDE SEQUENCE</scope>
    <source>
        <strain evidence="1">Y3</strain>
    </source>
</reference>
<dbReference type="EMBL" id="JARPYC010000010">
    <property type="protein sequence ID" value="MDT2667544.1"/>
    <property type="molecule type" value="Genomic_DNA"/>
</dbReference>
<comment type="caution">
    <text evidence="1">The sequence shown here is derived from an EMBL/GenBank/DDBJ whole genome shotgun (WGS) entry which is preliminary data.</text>
</comment>
<dbReference type="Proteomes" id="UP001257962">
    <property type="component" value="Unassembled WGS sequence"/>
</dbReference>
<evidence type="ECO:0000313" key="2">
    <source>
        <dbReference type="Proteomes" id="UP001257962"/>
    </source>
</evidence>
<dbReference type="AlphaFoldDB" id="A0AAJ2J015"/>
<protein>
    <submittedName>
        <fullName evidence="1">Uncharacterized protein</fullName>
    </submittedName>
</protein>
<evidence type="ECO:0000313" key="1">
    <source>
        <dbReference type="EMBL" id="MDT2667544.1"/>
    </source>
</evidence>
<proteinExistence type="predicted"/>
<gene>
    <name evidence="1" type="ORF">P7D34_10010</name>
</gene>
<name>A0AAJ2J015_9LACT</name>
<dbReference type="RefSeq" id="WP_206886652.1">
    <property type="nucleotide sequence ID" value="NZ_JARPXS010000010.1"/>
</dbReference>